<gene>
    <name evidence="2" type="ORF">CWM47_35750</name>
</gene>
<dbReference type="PANTHER" id="PTHR33215:SF13">
    <property type="entry name" value="PROTEIN DISTAL ANTENNA"/>
    <property type="match status" value="1"/>
</dbReference>
<evidence type="ECO:0000313" key="3">
    <source>
        <dbReference type="Proteomes" id="UP000232883"/>
    </source>
</evidence>
<evidence type="ECO:0000256" key="1">
    <source>
        <dbReference type="SAM" id="MobiDB-lite"/>
    </source>
</evidence>
<name>A0A2K8ZA33_9BACT</name>
<dbReference type="AlphaFoldDB" id="A0A2K8ZA33"/>
<reference evidence="2 3" key="1">
    <citation type="submission" date="2017-11" db="EMBL/GenBank/DDBJ databases">
        <title>Taxonomic description and genome sequences of Spirosoma HA7 sp. nov., isolated from pollen microhabitat of Corylus avellana.</title>
        <authorList>
            <person name="Ambika Manirajan B."/>
            <person name="Suarez C."/>
            <person name="Ratering S."/>
            <person name="Geissler-Plaum R."/>
            <person name="Cardinale M."/>
            <person name="Sylvia S."/>
        </authorList>
    </citation>
    <scope>NUCLEOTIDE SEQUENCE [LARGE SCALE GENOMIC DNA]</scope>
    <source>
        <strain evidence="2 3">HA7</strain>
    </source>
</reference>
<protein>
    <recommendedName>
        <fullName evidence="4">Transposase</fullName>
    </recommendedName>
</protein>
<dbReference type="InterPro" id="IPR010921">
    <property type="entry name" value="Trp_repressor/repl_initiator"/>
</dbReference>
<dbReference type="KEGG" id="spir:CWM47_35750"/>
<dbReference type="OrthoDB" id="961797at2"/>
<dbReference type="Proteomes" id="UP000232883">
    <property type="component" value="Chromosome"/>
</dbReference>
<dbReference type="GO" id="GO:0043565">
    <property type="term" value="F:sequence-specific DNA binding"/>
    <property type="evidence" value="ECO:0007669"/>
    <property type="project" value="InterPro"/>
</dbReference>
<evidence type="ECO:0000313" key="2">
    <source>
        <dbReference type="EMBL" id="AUD06733.1"/>
    </source>
</evidence>
<dbReference type="EMBL" id="CP025096">
    <property type="protein sequence ID" value="AUD06733.1"/>
    <property type="molecule type" value="Genomic_DNA"/>
</dbReference>
<accession>A0A2K8ZA33</accession>
<organism evidence="2 3">
    <name type="scientific">Spirosoma pollinicola</name>
    <dbReference type="NCBI Taxonomy" id="2057025"/>
    <lineage>
        <taxon>Bacteria</taxon>
        <taxon>Pseudomonadati</taxon>
        <taxon>Bacteroidota</taxon>
        <taxon>Cytophagia</taxon>
        <taxon>Cytophagales</taxon>
        <taxon>Cytophagaceae</taxon>
        <taxon>Spirosoma</taxon>
    </lineage>
</organism>
<evidence type="ECO:0008006" key="4">
    <source>
        <dbReference type="Google" id="ProtNLM"/>
    </source>
</evidence>
<dbReference type="PANTHER" id="PTHR33215">
    <property type="entry name" value="PROTEIN DISTAL ANTENNA"/>
    <property type="match status" value="1"/>
</dbReference>
<sequence>MLTINSQFMDRLVKLRMKQPKRIMREMVAAVLLDQLNIDQAAERYKVNRLTVLRWMRKVEEEAKASKQTTPIASDQPSPPTRKSTRRSAPEDEVKQLRTKLQSMEKELETANFKALYYSTLVRVAKHELGVDVEKKSVTKPSGLC</sequence>
<keyword evidence="3" id="KW-1185">Reference proteome</keyword>
<feature type="region of interest" description="Disordered" evidence="1">
    <location>
        <begin position="62"/>
        <end position="97"/>
    </location>
</feature>
<dbReference type="InterPro" id="IPR051839">
    <property type="entry name" value="RD_transcriptional_regulator"/>
</dbReference>
<proteinExistence type="predicted"/>
<dbReference type="SUPFAM" id="SSF48295">
    <property type="entry name" value="TrpR-like"/>
    <property type="match status" value="1"/>
</dbReference>
<feature type="compositionally biased region" description="Polar residues" evidence="1">
    <location>
        <begin position="66"/>
        <end position="76"/>
    </location>
</feature>